<keyword evidence="1" id="KW-1133">Transmembrane helix</keyword>
<sequence>MKYCLSKKYTAGFAAVELTILTPFIMLLLFIAVDYGRVMSEVIVSNSSTGAAVGFGSMHNRDFDEELETTGMSSIALKDAQDLTLNSGETSKVSVDSLRVCRCYDPDADSLPEPTADTCSVTCDHNKEVYIQTSLTRNFKPFSGHKALPTSVPLNRTARFRVE</sequence>
<gene>
    <name evidence="3" type="ORF">GTG28_00120</name>
</gene>
<evidence type="ECO:0000259" key="2">
    <source>
        <dbReference type="Pfam" id="PF07811"/>
    </source>
</evidence>
<reference evidence="3 4" key="1">
    <citation type="submission" date="2020-01" db="EMBL/GenBank/DDBJ databases">
        <title>Draft Genome Sequence of Vibrio sp. strain OCN044, Isolated from a Healthy Coral at Palmyra Atoll.</title>
        <authorList>
            <person name="Videau P."/>
            <person name="Loughran R."/>
            <person name="Esquivel A."/>
            <person name="Deadmond M."/>
            <person name="Paddock B.E."/>
            <person name="Saw J.H."/>
            <person name="Ushijima B."/>
        </authorList>
    </citation>
    <scope>NUCLEOTIDE SEQUENCE [LARGE SCALE GENOMIC DNA]</scope>
    <source>
        <strain evidence="3 4">OCN044</strain>
    </source>
</reference>
<organism evidence="3 4">
    <name type="scientific">Vibrio tetraodonis subsp. pristinus</name>
    <dbReference type="NCBI Taxonomy" id="2695891"/>
    <lineage>
        <taxon>Bacteria</taxon>
        <taxon>Pseudomonadati</taxon>
        <taxon>Pseudomonadota</taxon>
        <taxon>Gammaproteobacteria</taxon>
        <taxon>Vibrionales</taxon>
        <taxon>Vibrionaceae</taxon>
        <taxon>Vibrio</taxon>
    </lineage>
</organism>
<keyword evidence="4" id="KW-1185">Reference proteome</keyword>
<feature type="transmembrane region" description="Helical" evidence="1">
    <location>
        <begin position="12"/>
        <end position="33"/>
    </location>
</feature>
<dbReference type="InterPro" id="IPR012495">
    <property type="entry name" value="TadE-like_dom"/>
</dbReference>
<feature type="domain" description="TadE-like" evidence="2">
    <location>
        <begin position="12"/>
        <end position="39"/>
    </location>
</feature>
<dbReference type="AlphaFoldDB" id="A0A6L8LNR7"/>
<evidence type="ECO:0000256" key="1">
    <source>
        <dbReference type="SAM" id="Phobius"/>
    </source>
</evidence>
<comment type="caution">
    <text evidence="3">The sequence shown here is derived from an EMBL/GenBank/DDBJ whole genome shotgun (WGS) entry which is preliminary data.</text>
</comment>
<dbReference type="EMBL" id="WWEU01000001">
    <property type="protein sequence ID" value="MYM57638.1"/>
    <property type="molecule type" value="Genomic_DNA"/>
</dbReference>
<dbReference type="RefSeq" id="WP_160925896.1">
    <property type="nucleotide sequence ID" value="NZ_WWEU01000001.1"/>
</dbReference>
<proteinExistence type="predicted"/>
<dbReference type="Proteomes" id="UP000478571">
    <property type="component" value="Unassembled WGS sequence"/>
</dbReference>
<name>A0A6L8LNR7_9VIBR</name>
<evidence type="ECO:0000313" key="3">
    <source>
        <dbReference type="EMBL" id="MYM57638.1"/>
    </source>
</evidence>
<keyword evidence="1" id="KW-0472">Membrane</keyword>
<keyword evidence="1" id="KW-0812">Transmembrane</keyword>
<protein>
    <recommendedName>
        <fullName evidence="2">TadE-like domain-containing protein</fullName>
    </recommendedName>
</protein>
<accession>A0A6L8LNR7</accession>
<evidence type="ECO:0000313" key="4">
    <source>
        <dbReference type="Proteomes" id="UP000478571"/>
    </source>
</evidence>
<dbReference type="Pfam" id="PF07811">
    <property type="entry name" value="TadE"/>
    <property type="match status" value="1"/>
</dbReference>